<comment type="caution">
    <text evidence="1">The sequence shown here is derived from an EMBL/GenBank/DDBJ whole genome shotgun (WGS) entry which is preliminary data.</text>
</comment>
<dbReference type="AlphaFoldDB" id="A0A9Q0DRQ7"/>
<keyword evidence="2" id="KW-1185">Reference proteome</keyword>
<organism evidence="1 2">
    <name type="scientific">Muraenolepis orangiensis</name>
    <name type="common">Patagonian moray cod</name>
    <dbReference type="NCBI Taxonomy" id="630683"/>
    <lineage>
        <taxon>Eukaryota</taxon>
        <taxon>Metazoa</taxon>
        <taxon>Chordata</taxon>
        <taxon>Craniata</taxon>
        <taxon>Vertebrata</taxon>
        <taxon>Euteleostomi</taxon>
        <taxon>Actinopterygii</taxon>
        <taxon>Neopterygii</taxon>
        <taxon>Teleostei</taxon>
        <taxon>Neoteleostei</taxon>
        <taxon>Acanthomorphata</taxon>
        <taxon>Zeiogadaria</taxon>
        <taxon>Gadariae</taxon>
        <taxon>Gadiformes</taxon>
        <taxon>Muraenolepidoidei</taxon>
        <taxon>Muraenolepididae</taxon>
        <taxon>Muraenolepis</taxon>
    </lineage>
</organism>
<dbReference type="Proteomes" id="UP001148018">
    <property type="component" value="Unassembled WGS sequence"/>
</dbReference>
<gene>
    <name evidence="1" type="ORF">NHX12_003791</name>
</gene>
<proteinExistence type="predicted"/>
<name>A0A9Q0DRQ7_9TELE</name>
<accession>A0A9Q0DRQ7</accession>
<sequence length="143" mass="15783">MDICSSNTPGLMVALCWTRTVRFGQLVDTAGFGLTNTQAVCSILGLRSSRVVRRFLKQWNQRLRGMLRDYGSGMATPDKQECFPDIRLTPALGELAGPLYRNVSILTCSGVRLALFFEAIFPAAEKRRSEGVEVAGIHKNDMA</sequence>
<dbReference type="EMBL" id="JANIIK010000111">
    <property type="protein sequence ID" value="KAJ3594484.1"/>
    <property type="molecule type" value="Genomic_DNA"/>
</dbReference>
<reference evidence="1" key="1">
    <citation type="submission" date="2022-07" db="EMBL/GenBank/DDBJ databases">
        <title>Chromosome-level genome of Muraenolepis orangiensis.</title>
        <authorList>
            <person name="Kim J."/>
        </authorList>
    </citation>
    <scope>NUCLEOTIDE SEQUENCE</scope>
    <source>
        <strain evidence="1">KU_S4_2022</strain>
        <tissue evidence="1">Muscle</tissue>
    </source>
</reference>
<protein>
    <submittedName>
        <fullName evidence="1">Uncharacterized protein</fullName>
    </submittedName>
</protein>
<evidence type="ECO:0000313" key="1">
    <source>
        <dbReference type="EMBL" id="KAJ3594484.1"/>
    </source>
</evidence>
<evidence type="ECO:0000313" key="2">
    <source>
        <dbReference type="Proteomes" id="UP001148018"/>
    </source>
</evidence>